<sequence length="110" mass="12114">MAAEEIETRVAAGDVDTYNVRCGLEKAISHSIVATTGQDVDIIVLLVALALPESNIYFMKPGKRKVEAKLFSTRKLQKELSHAQTIFLLHAFSGYDITSAIYRTSRSGLL</sequence>
<keyword evidence="2" id="KW-1185">Reference proteome</keyword>
<accession>A0A4Y2DUF5</accession>
<dbReference type="AlphaFoldDB" id="A0A4Y2DUF5"/>
<name>A0A4Y2DUF5_ARAVE</name>
<dbReference type="EMBL" id="BGPR01000429">
    <property type="protein sequence ID" value="GBM19719.1"/>
    <property type="molecule type" value="Genomic_DNA"/>
</dbReference>
<reference evidence="1 2" key="1">
    <citation type="journal article" date="2019" name="Sci. Rep.">
        <title>Orb-weaving spider Araneus ventricosus genome elucidates the spidroin gene catalogue.</title>
        <authorList>
            <person name="Kono N."/>
            <person name="Nakamura H."/>
            <person name="Ohtoshi R."/>
            <person name="Moran D.A.P."/>
            <person name="Shinohara A."/>
            <person name="Yoshida Y."/>
            <person name="Fujiwara M."/>
            <person name="Mori M."/>
            <person name="Tomita M."/>
            <person name="Arakawa K."/>
        </authorList>
    </citation>
    <scope>NUCLEOTIDE SEQUENCE [LARGE SCALE GENOMIC DNA]</scope>
</reference>
<evidence type="ECO:0000313" key="2">
    <source>
        <dbReference type="Proteomes" id="UP000499080"/>
    </source>
</evidence>
<proteinExistence type="predicted"/>
<dbReference type="Proteomes" id="UP000499080">
    <property type="component" value="Unassembled WGS sequence"/>
</dbReference>
<comment type="caution">
    <text evidence="1">The sequence shown here is derived from an EMBL/GenBank/DDBJ whole genome shotgun (WGS) entry which is preliminary data.</text>
</comment>
<gene>
    <name evidence="1" type="ORF">AVEN_874_1</name>
</gene>
<evidence type="ECO:0000313" key="1">
    <source>
        <dbReference type="EMBL" id="GBM19719.1"/>
    </source>
</evidence>
<protein>
    <submittedName>
        <fullName evidence="1">Uncharacterized protein</fullName>
    </submittedName>
</protein>
<organism evidence="1 2">
    <name type="scientific">Araneus ventricosus</name>
    <name type="common">Orbweaver spider</name>
    <name type="synonym">Epeira ventricosa</name>
    <dbReference type="NCBI Taxonomy" id="182803"/>
    <lineage>
        <taxon>Eukaryota</taxon>
        <taxon>Metazoa</taxon>
        <taxon>Ecdysozoa</taxon>
        <taxon>Arthropoda</taxon>
        <taxon>Chelicerata</taxon>
        <taxon>Arachnida</taxon>
        <taxon>Araneae</taxon>
        <taxon>Araneomorphae</taxon>
        <taxon>Entelegynae</taxon>
        <taxon>Araneoidea</taxon>
        <taxon>Araneidae</taxon>
        <taxon>Araneus</taxon>
    </lineage>
</organism>